<sequence>MSAPLSIYAQLTLKLHTRLGLSPTAIRLLYAYEDYRIGRIDQDEFGRMVRTSANMRRAATDIIAKAATFMANHAEEVKHCVDIIQTCTEILRAADRPPSMVGFPLKKLPLEIRHRVYDHYIRSNTIPEILTYPRKSTCDCVAYSPSWPLSRPVSLALARTSTQIKDEFLAYFYKKATVGFTCSCELIKRMTDNEILRNSARKVRVHWTGPVSDQAFLLLAKCPRLKELDIIISKSTTVYMTKREKELRKYFTTQKPVRLVDALGIDELLLIRGLEAVSVSHLSTKQGGRRVDEDKVNLRALLRSKLKLEREQD</sequence>
<dbReference type="AlphaFoldDB" id="A0AAE0IXV0"/>
<name>A0AAE0IXV0_9PEZI</name>
<reference evidence="1" key="1">
    <citation type="journal article" date="2023" name="Mol. Phylogenet. Evol.">
        <title>Genome-scale phylogeny and comparative genomics of the fungal order Sordariales.</title>
        <authorList>
            <person name="Hensen N."/>
            <person name="Bonometti L."/>
            <person name="Westerberg I."/>
            <person name="Brannstrom I.O."/>
            <person name="Guillou S."/>
            <person name="Cros-Aarteil S."/>
            <person name="Calhoun S."/>
            <person name="Haridas S."/>
            <person name="Kuo A."/>
            <person name="Mondo S."/>
            <person name="Pangilinan J."/>
            <person name="Riley R."/>
            <person name="LaButti K."/>
            <person name="Andreopoulos B."/>
            <person name="Lipzen A."/>
            <person name="Chen C."/>
            <person name="Yan M."/>
            <person name="Daum C."/>
            <person name="Ng V."/>
            <person name="Clum A."/>
            <person name="Steindorff A."/>
            <person name="Ohm R.A."/>
            <person name="Martin F."/>
            <person name="Silar P."/>
            <person name="Natvig D.O."/>
            <person name="Lalanne C."/>
            <person name="Gautier V."/>
            <person name="Ament-Velasquez S.L."/>
            <person name="Kruys A."/>
            <person name="Hutchinson M.I."/>
            <person name="Powell A.J."/>
            <person name="Barry K."/>
            <person name="Miller A.N."/>
            <person name="Grigoriev I.V."/>
            <person name="Debuchy R."/>
            <person name="Gladieux P."/>
            <person name="Hiltunen Thoren M."/>
            <person name="Johannesson H."/>
        </authorList>
    </citation>
    <scope>NUCLEOTIDE SEQUENCE</scope>
    <source>
        <strain evidence="1">SMH4131-1</strain>
    </source>
</reference>
<keyword evidence="2" id="KW-1185">Reference proteome</keyword>
<gene>
    <name evidence="1" type="ORF">B0T19DRAFT_483303</name>
</gene>
<evidence type="ECO:0000313" key="1">
    <source>
        <dbReference type="EMBL" id="KAK3333204.1"/>
    </source>
</evidence>
<proteinExistence type="predicted"/>
<accession>A0AAE0IXV0</accession>
<protein>
    <submittedName>
        <fullName evidence="1">Uncharacterized protein</fullName>
    </submittedName>
</protein>
<organism evidence="1 2">
    <name type="scientific">Cercophora scortea</name>
    <dbReference type="NCBI Taxonomy" id="314031"/>
    <lineage>
        <taxon>Eukaryota</taxon>
        <taxon>Fungi</taxon>
        <taxon>Dikarya</taxon>
        <taxon>Ascomycota</taxon>
        <taxon>Pezizomycotina</taxon>
        <taxon>Sordariomycetes</taxon>
        <taxon>Sordariomycetidae</taxon>
        <taxon>Sordariales</taxon>
        <taxon>Lasiosphaeriaceae</taxon>
        <taxon>Cercophora</taxon>
    </lineage>
</organism>
<dbReference type="Proteomes" id="UP001286456">
    <property type="component" value="Unassembled WGS sequence"/>
</dbReference>
<evidence type="ECO:0000313" key="2">
    <source>
        <dbReference type="Proteomes" id="UP001286456"/>
    </source>
</evidence>
<dbReference type="EMBL" id="JAUEPO010000002">
    <property type="protein sequence ID" value="KAK3333204.1"/>
    <property type="molecule type" value="Genomic_DNA"/>
</dbReference>
<comment type="caution">
    <text evidence="1">The sequence shown here is derived from an EMBL/GenBank/DDBJ whole genome shotgun (WGS) entry which is preliminary data.</text>
</comment>
<reference evidence="1" key="2">
    <citation type="submission" date="2023-06" db="EMBL/GenBank/DDBJ databases">
        <authorList>
            <consortium name="Lawrence Berkeley National Laboratory"/>
            <person name="Haridas S."/>
            <person name="Hensen N."/>
            <person name="Bonometti L."/>
            <person name="Westerberg I."/>
            <person name="Brannstrom I.O."/>
            <person name="Guillou S."/>
            <person name="Cros-Aarteil S."/>
            <person name="Calhoun S."/>
            <person name="Kuo A."/>
            <person name="Mondo S."/>
            <person name="Pangilinan J."/>
            <person name="Riley R."/>
            <person name="Labutti K."/>
            <person name="Andreopoulos B."/>
            <person name="Lipzen A."/>
            <person name="Chen C."/>
            <person name="Yanf M."/>
            <person name="Daum C."/>
            <person name="Ng V."/>
            <person name="Clum A."/>
            <person name="Steindorff A."/>
            <person name="Ohm R."/>
            <person name="Martin F."/>
            <person name="Silar P."/>
            <person name="Natvig D."/>
            <person name="Lalanne C."/>
            <person name="Gautier V."/>
            <person name="Ament-Velasquez S.L."/>
            <person name="Kruys A."/>
            <person name="Hutchinson M.I."/>
            <person name="Powell A.J."/>
            <person name="Barry K."/>
            <person name="Miller A.N."/>
            <person name="Grigoriev I.V."/>
            <person name="Debuchy R."/>
            <person name="Gladieux P."/>
            <person name="Thoren M.H."/>
            <person name="Johannesson H."/>
        </authorList>
    </citation>
    <scope>NUCLEOTIDE SEQUENCE</scope>
    <source>
        <strain evidence="1">SMH4131-1</strain>
    </source>
</reference>